<keyword evidence="1" id="KW-0812">Transmembrane</keyword>
<dbReference type="Proteomes" id="UP000640509">
    <property type="component" value="Unassembled WGS sequence"/>
</dbReference>
<keyword evidence="1" id="KW-0472">Membrane</keyword>
<feature type="transmembrane region" description="Helical" evidence="1">
    <location>
        <begin position="12"/>
        <end position="32"/>
    </location>
</feature>
<dbReference type="InterPro" id="IPR009936">
    <property type="entry name" value="DUF1468"/>
</dbReference>
<comment type="caution">
    <text evidence="3">The sequence shown here is derived from an EMBL/GenBank/DDBJ whole genome shotgun (WGS) entry which is preliminary data.</text>
</comment>
<feature type="domain" description="DUF1468" evidence="2">
    <location>
        <begin position="15"/>
        <end position="147"/>
    </location>
</feature>
<name>A0ABQ1VLS6_9RHOB</name>
<keyword evidence="1" id="KW-1133">Transmembrane helix</keyword>
<gene>
    <name evidence="3" type="ORF">GCM10011402_34970</name>
</gene>
<evidence type="ECO:0000259" key="2">
    <source>
        <dbReference type="Pfam" id="PF07331"/>
    </source>
</evidence>
<accession>A0ABQ1VLS6</accession>
<dbReference type="RefSeq" id="WP_103174481.1">
    <property type="nucleotide sequence ID" value="NZ_BMIV01000023.1"/>
</dbReference>
<protein>
    <submittedName>
        <fullName evidence="3">Membrane protein</fullName>
    </submittedName>
</protein>
<sequence>MRTHISQRLPDLVGAGLVTALGIFAYVQGAGYDMGTIREMGPGYFPRILSVGLILMGLLYAFVAWRAEPVSFGEERPAPLSVLIICASLVVFALLIERNGLVPAIFFSTFLSTFASDKRHIPTALLLSALTALACAAIFVWGLSLPFKYFAI</sequence>
<keyword evidence="4" id="KW-1185">Reference proteome</keyword>
<feature type="transmembrane region" description="Helical" evidence="1">
    <location>
        <begin position="44"/>
        <end position="65"/>
    </location>
</feature>
<reference evidence="4" key="1">
    <citation type="journal article" date="2019" name="Int. J. Syst. Evol. Microbiol.">
        <title>The Global Catalogue of Microorganisms (GCM) 10K type strain sequencing project: providing services to taxonomists for standard genome sequencing and annotation.</title>
        <authorList>
            <consortium name="The Broad Institute Genomics Platform"/>
            <consortium name="The Broad Institute Genome Sequencing Center for Infectious Disease"/>
            <person name="Wu L."/>
            <person name="Ma J."/>
        </authorList>
    </citation>
    <scope>NUCLEOTIDE SEQUENCE [LARGE SCALE GENOMIC DNA]</scope>
    <source>
        <strain evidence="4">CGMCC 1.15419</strain>
    </source>
</reference>
<organism evidence="3 4">
    <name type="scientific">Paracoccus acridae</name>
    <dbReference type="NCBI Taxonomy" id="1795310"/>
    <lineage>
        <taxon>Bacteria</taxon>
        <taxon>Pseudomonadati</taxon>
        <taxon>Pseudomonadota</taxon>
        <taxon>Alphaproteobacteria</taxon>
        <taxon>Rhodobacterales</taxon>
        <taxon>Paracoccaceae</taxon>
        <taxon>Paracoccus</taxon>
    </lineage>
</organism>
<evidence type="ECO:0000256" key="1">
    <source>
        <dbReference type="SAM" id="Phobius"/>
    </source>
</evidence>
<feature type="transmembrane region" description="Helical" evidence="1">
    <location>
        <begin position="124"/>
        <end position="143"/>
    </location>
</feature>
<proteinExistence type="predicted"/>
<dbReference type="EMBL" id="BMIV01000023">
    <property type="protein sequence ID" value="GGF79323.1"/>
    <property type="molecule type" value="Genomic_DNA"/>
</dbReference>
<dbReference type="Pfam" id="PF07331">
    <property type="entry name" value="TctB"/>
    <property type="match status" value="1"/>
</dbReference>
<evidence type="ECO:0000313" key="4">
    <source>
        <dbReference type="Proteomes" id="UP000640509"/>
    </source>
</evidence>
<feature type="transmembrane region" description="Helical" evidence="1">
    <location>
        <begin position="77"/>
        <end position="95"/>
    </location>
</feature>
<evidence type="ECO:0000313" key="3">
    <source>
        <dbReference type="EMBL" id="GGF79323.1"/>
    </source>
</evidence>